<dbReference type="PANTHER" id="PTHR43586:SF15">
    <property type="entry name" value="BLR3095 PROTEIN"/>
    <property type="match status" value="1"/>
</dbReference>
<dbReference type="InterPro" id="IPR000192">
    <property type="entry name" value="Aminotrans_V_dom"/>
</dbReference>
<dbReference type="InterPro" id="IPR015421">
    <property type="entry name" value="PyrdxlP-dep_Trfase_major"/>
</dbReference>
<reference evidence="2" key="1">
    <citation type="submission" date="2018-05" db="EMBL/GenBank/DDBJ databases">
        <authorList>
            <person name="Lanie J.A."/>
            <person name="Ng W.-L."/>
            <person name="Kazmierczak K.M."/>
            <person name="Andrzejewski T.M."/>
            <person name="Davidsen T.M."/>
            <person name="Wayne K.J."/>
            <person name="Tettelin H."/>
            <person name="Glass J.I."/>
            <person name="Rusch D."/>
            <person name="Podicherti R."/>
            <person name="Tsui H.-C.T."/>
            <person name="Winkler M.E."/>
        </authorList>
    </citation>
    <scope>NUCLEOTIDE SEQUENCE</scope>
</reference>
<feature type="domain" description="Aminotransferase class V" evidence="1">
    <location>
        <begin position="56"/>
        <end position="238"/>
    </location>
</feature>
<proteinExistence type="predicted"/>
<evidence type="ECO:0000313" key="2">
    <source>
        <dbReference type="EMBL" id="SVA77818.1"/>
    </source>
</evidence>
<dbReference type="PANTHER" id="PTHR43586">
    <property type="entry name" value="CYSTEINE DESULFURASE"/>
    <property type="match status" value="1"/>
</dbReference>
<dbReference type="SUPFAM" id="SSF53383">
    <property type="entry name" value="PLP-dependent transferases"/>
    <property type="match status" value="1"/>
</dbReference>
<dbReference type="Gene3D" id="3.40.640.10">
    <property type="entry name" value="Type I PLP-dependent aspartate aminotransferase-like (Major domain)"/>
    <property type="match status" value="1"/>
</dbReference>
<organism evidence="2">
    <name type="scientific">marine metagenome</name>
    <dbReference type="NCBI Taxonomy" id="408172"/>
    <lineage>
        <taxon>unclassified sequences</taxon>
        <taxon>metagenomes</taxon>
        <taxon>ecological metagenomes</taxon>
    </lineage>
</organism>
<feature type="non-terminal residue" evidence="2">
    <location>
        <position position="248"/>
    </location>
</feature>
<protein>
    <recommendedName>
        <fullName evidence="1">Aminotransferase class V domain-containing protein</fullName>
    </recommendedName>
</protein>
<dbReference type="InterPro" id="IPR015424">
    <property type="entry name" value="PyrdxlP-dep_Trfase"/>
</dbReference>
<accession>A0A381YL76</accession>
<sequence length="248" mass="27644">MVQLTTTEFRSHFPLLTQRTYVNSCSQGALSTDVHAAIQQFLDSWNREGSPWEAWVGEVERLRSRFAALIGAASDEVAVLPSASIGINAIASALMFDGPRRQVVMGRFEFPTMAQIWLAQQQRGAKILWVEPENEMLSVDSYARTIDERTLIVPATHVCFRNGHKTDIAALAALCQRQGAYLFLDDFQHTGTGPIDVRSLGIDFMVTGALKYLLGPSGVAFLYVRRDLIDRLVPTMTGWFGRLDPFAF</sequence>
<gene>
    <name evidence="2" type="ORF">METZ01_LOCUS130672</name>
</gene>
<dbReference type="Gene3D" id="3.90.1150.10">
    <property type="entry name" value="Aspartate Aminotransferase, domain 1"/>
    <property type="match status" value="1"/>
</dbReference>
<dbReference type="Pfam" id="PF00266">
    <property type="entry name" value="Aminotran_5"/>
    <property type="match status" value="1"/>
</dbReference>
<evidence type="ECO:0000259" key="1">
    <source>
        <dbReference type="Pfam" id="PF00266"/>
    </source>
</evidence>
<name>A0A381YL76_9ZZZZ</name>
<dbReference type="EMBL" id="UINC01018511">
    <property type="protein sequence ID" value="SVA77818.1"/>
    <property type="molecule type" value="Genomic_DNA"/>
</dbReference>
<dbReference type="AlphaFoldDB" id="A0A381YL76"/>
<dbReference type="InterPro" id="IPR015422">
    <property type="entry name" value="PyrdxlP-dep_Trfase_small"/>
</dbReference>